<dbReference type="EMBL" id="BOMQ01000071">
    <property type="protein sequence ID" value="GIE52546.1"/>
    <property type="molecule type" value="Genomic_DNA"/>
</dbReference>
<dbReference type="GO" id="GO:0003677">
    <property type="term" value="F:DNA binding"/>
    <property type="evidence" value="ECO:0007669"/>
    <property type="project" value="UniProtKB-KW"/>
</dbReference>
<feature type="domain" description="SnoaL-like" evidence="11">
    <location>
        <begin position="195"/>
        <end position="242"/>
    </location>
</feature>
<organism evidence="12 13">
    <name type="scientific">Actinoplanes nipponensis</name>
    <dbReference type="NCBI Taxonomy" id="135950"/>
    <lineage>
        <taxon>Bacteria</taxon>
        <taxon>Bacillati</taxon>
        <taxon>Actinomycetota</taxon>
        <taxon>Actinomycetes</taxon>
        <taxon>Micromonosporales</taxon>
        <taxon>Micromonosporaceae</taxon>
        <taxon>Actinoplanes</taxon>
    </lineage>
</organism>
<sequence>MDGTGFAELVEPHRRELLLHCYRMLGSLSDAEDVLQETLVAAWKGLPEFRGRSSLRSWLYRIATNRCLNARRDAGRRVPAAPTPPFEPPAPTRRDAVTWLQPWPDALLEQVPDIAPGPEARYAMKEAVELAFIAALQRLPPRQAAVLILRDVLGYSSAEVAGMLAMTPTVVKGVLQRARSAAGDGRAEPGDEGLAQRFAEAFTAGDIDAVVALLADDAWLTMPPAPHEYRGPAAIGAFLRASDVWRGPRRMLLVPARVNTQPAYACYLAGPGEPVARPAGLMVVTVRGDRIGALTRFHDNAALARLGLLEAAGVTSAG</sequence>
<evidence type="ECO:0000259" key="11">
    <source>
        <dbReference type="Pfam" id="PF12680"/>
    </source>
</evidence>
<dbReference type="GO" id="GO:0006352">
    <property type="term" value="P:DNA-templated transcription initiation"/>
    <property type="evidence" value="ECO:0007669"/>
    <property type="project" value="InterPro"/>
</dbReference>
<dbReference type="PROSITE" id="PS01063">
    <property type="entry name" value="SIGMA70_ECF"/>
    <property type="match status" value="1"/>
</dbReference>
<evidence type="ECO:0000256" key="5">
    <source>
        <dbReference type="ARBA" id="ARBA00023125"/>
    </source>
</evidence>
<dbReference type="RefSeq" id="WP_203774100.1">
    <property type="nucleotide sequence ID" value="NZ_BAAAYJ010000087.1"/>
</dbReference>
<dbReference type="CDD" id="cd06171">
    <property type="entry name" value="Sigma70_r4"/>
    <property type="match status" value="1"/>
</dbReference>
<evidence type="ECO:0000259" key="9">
    <source>
        <dbReference type="Pfam" id="PF04542"/>
    </source>
</evidence>
<feature type="domain" description="RNA polymerase sigma factor 70 region 4 type 2" evidence="10">
    <location>
        <begin position="131"/>
        <end position="180"/>
    </location>
</feature>
<dbReference type="NCBIfam" id="TIGR02960">
    <property type="entry name" value="SigX5"/>
    <property type="match status" value="1"/>
</dbReference>
<dbReference type="InterPro" id="IPR013249">
    <property type="entry name" value="RNA_pol_sigma70_r4_t2"/>
</dbReference>
<keyword evidence="6 7" id="KW-0804">Transcription</keyword>
<evidence type="ECO:0000256" key="2">
    <source>
        <dbReference type="ARBA" id="ARBA00011344"/>
    </source>
</evidence>
<evidence type="ECO:0000256" key="4">
    <source>
        <dbReference type="ARBA" id="ARBA00023082"/>
    </source>
</evidence>
<evidence type="ECO:0000256" key="3">
    <source>
        <dbReference type="ARBA" id="ARBA00023015"/>
    </source>
</evidence>
<dbReference type="SUPFAM" id="SSF88946">
    <property type="entry name" value="Sigma2 domain of RNA polymerase sigma factors"/>
    <property type="match status" value="1"/>
</dbReference>
<evidence type="ECO:0000313" key="12">
    <source>
        <dbReference type="EMBL" id="GIE52546.1"/>
    </source>
</evidence>
<proteinExistence type="inferred from homology"/>
<dbReference type="Proteomes" id="UP000647172">
    <property type="component" value="Unassembled WGS sequence"/>
</dbReference>
<comment type="caution">
    <text evidence="12">The sequence shown here is derived from an EMBL/GenBank/DDBJ whole genome shotgun (WGS) entry which is preliminary data.</text>
</comment>
<dbReference type="PANTHER" id="PTHR43133">
    <property type="entry name" value="RNA POLYMERASE ECF-TYPE SIGMA FACTO"/>
    <property type="match status" value="1"/>
</dbReference>
<comment type="similarity">
    <text evidence="1 7">Belongs to the sigma-70 factor family. ECF subfamily.</text>
</comment>
<dbReference type="Gene3D" id="3.10.450.50">
    <property type="match status" value="1"/>
</dbReference>
<protein>
    <recommendedName>
        <fullName evidence="7">RNA polymerase sigma factor</fullName>
    </recommendedName>
</protein>
<dbReference type="InterPro" id="IPR013324">
    <property type="entry name" value="RNA_pol_sigma_r3/r4-like"/>
</dbReference>
<evidence type="ECO:0000259" key="10">
    <source>
        <dbReference type="Pfam" id="PF08281"/>
    </source>
</evidence>
<dbReference type="InterPro" id="IPR014305">
    <property type="entry name" value="RNA_pol_sigma-G_actinobac"/>
</dbReference>
<evidence type="ECO:0000256" key="7">
    <source>
        <dbReference type="RuleBase" id="RU000716"/>
    </source>
</evidence>
<dbReference type="Pfam" id="PF08281">
    <property type="entry name" value="Sigma70_r4_2"/>
    <property type="match status" value="1"/>
</dbReference>
<feature type="compositionally biased region" description="Pro residues" evidence="8">
    <location>
        <begin position="81"/>
        <end position="91"/>
    </location>
</feature>
<dbReference type="Gene3D" id="1.10.10.10">
    <property type="entry name" value="Winged helix-like DNA-binding domain superfamily/Winged helix DNA-binding domain"/>
    <property type="match status" value="1"/>
</dbReference>
<evidence type="ECO:0000256" key="1">
    <source>
        <dbReference type="ARBA" id="ARBA00010641"/>
    </source>
</evidence>
<dbReference type="InterPro" id="IPR013325">
    <property type="entry name" value="RNA_pol_sigma_r2"/>
</dbReference>
<dbReference type="AlphaFoldDB" id="A0A919JNQ5"/>
<dbReference type="Pfam" id="PF12680">
    <property type="entry name" value="SnoaL_2"/>
    <property type="match status" value="1"/>
</dbReference>
<dbReference type="NCBIfam" id="NF006089">
    <property type="entry name" value="PRK08241.1"/>
    <property type="match status" value="1"/>
</dbReference>
<comment type="subunit">
    <text evidence="2">Interacts transiently with the RNA polymerase catalytic core formed by RpoA, RpoB, RpoC and RpoZ (2 alpha, 1 beta, 1 beta' and 1 omega subunit) to form the RNA polymerase holoenzyme that can initiate transcription.</text>
</comment>
<dbReference type="InterPro" id="IPR032710">
    <property type="entry name" value="NTF2-like_dom_sf"/>
</dbReference>
<dbReference type="InterPro" id="IPR039425">
    <property type="entry name" value="RNA_pol_sigma-70-like"/>
</dbReference>
<dbReference type="Gene3D" id="1.10.1740.10">
    <property type="match status" value="1"/>
</dbReference>
<dbReference type="GO" id="GO:0016987">
    <property type="term" value="F:sigma factor activity"/>
    <property type="evidence" value="ECO:0007669"/>
    <property type="project" value="UniProtKB-KW"/>
</dbReference>
<feature type="region of interest" description="Disordered" evidence="8">
    <location>
        <begin position="74"/>
        <end position="93"/>
    </location>
</feature>
<dbReference type="GO" id="GO:0006950">
    <property type="term" value="P:response to stress"/>
    <property type="evidence" value="ECO:0007669"/>
    <property type="project" value="UniProtKB-ARBA"/>
</dbReference>
<dbReference type="SUPFAM" id="SSF54427">
    <property type="entry name" value="NTF2-like"/>
    <property type="match status" value="1"/>
</dbReference>
<keyword evidence="3 7" id="KW-0805">Transcription regulation</keyword>
<dbReference type="Pfam" id="PF04542">
    <property type="entry name" value="Sigma70_r2"/>
    <property type="match status" value="1"/>
</dbReference>
<evidence type="ECO:0000256" key="6">
    <source>
        <dbReference type="ARBA" id="ARBA00023163"/>
    </source>
</evidence>
<dbReference type="NCBIfam" id="TIGR02937">
    <property type="entry name" value="sigma70-ECF"/>
    <property type="match status" value="1"/>
</dbReference>
<evidence type="ECO:0000313" key="13">
    <source>
        <dbReference type="Proteomes" id="UP000647172"/>
    </source>
</evidence>
<reference evidence="12" key="1">
    <citation type="submission" date="2021-01" db="EMBL/GenBank/DDBJ databases">
        <title>Whole genome shotgun sequence of Actinoplanes nipponensis NBRC 14063.</title>
        <authorList>
            <person name="Komaki H."/>
            <person name="Tamura T."/>
        </authorList>
    </citation>
    <scope>NUCLEOTIDE SEQUENCE</scope>
    <source>
        <strain evidence="12">NBRC 14063</strain>
    </source>
</reference>
<keyword evidence="4 7" id="KW-0731">Sigma factor</keyword>
<gene>
    <name evidence="12" type="primary">rpoE_20</name>
    <name evidence="12" type="ORF">Ani05nite_60800</name>
</gene>
<name>A0A919JNQ5_9ACTN</name>
<dbReference type="InterPro" id="IPR000838">
    <property type="entry name" value="RNA_pol_sigma70_ECF_CS"/>
</dbReference>
<evidence type="ECO:0000256" key="8">
    <source>
        <dbReference type="SAM" id="MobiDB-lite"/>
    </source>
</evidence>
<dbReference type="InterPro" id="IPR007627">
    <property type="entry name" value="RNA_pol_sigma70_r2"/>
</dbReference>
<dbReference type="InterPro" id="IPR037401">
    <property type="entry name" value="SnoaL-like"/>
</dbReference>
<dbReference type="InterPro" id="IPR014284">
    <property type="entry name" value="RNA_pol_sigma-70_dom"/>
</dbReference>
<dbReference type="PANTHER" id="PTHR43133:SF65">
    <property type="entry name" value="ECF RNA POLYMERASE SIGMA FACTOR SIGG"/>
    <property type="match status" value="1"/>
</dbReference>
<keyword evidence="13" id="KW-1185">Reference proteome</keyword>
<accession>A0A919JNQ5</accession>
<feature type="domain" description="RNA polymerase sigma-70 region 2" evidence="9">
    <location>
        <begin position="9"/>
        <end position="77"/>
    </location>
</feature>
<dbReference type="SUPFAM" id="SSF88659">
    <property type="entry name" value="Sigma3 and sigma4 domains of RNA polymerase sigma factors"/>
    <property type="match status" value="1"/>
</dbReference>
<keyword evidence="5 7" id="KW-0238">DNA-binding</keyword>
<dbReference type="InterPro" id="IPR036388">
    <property type="entry name" value="WH-like_DNA-bd_sf"/>
</dbReference>